<feature type="compositionally biased region" description="Low complexity" evidence="1">
    <location>
        <begin position="301"/>
        <end position="320"/>
    </location>
</feature>
<evidence type="ECO:0000256" key="1">
    <source>
        <dbReference type="SAM" id="MobiDB-lite"/>
    </source>
</evidence>
<sequence length="352" mass="36749">MTIEVPPTAATTVVETPAKPDETRTEPTLSIQIEPPTANNESPEDLVTPNEEKPTSAKRRALFNNPFKAPKKEANTPDTPTAHTTDIPKEHAHAEEKAAVATATGVTSGTGENKISKGLGNLYTRIKQTASSHNIKDAAGTSPPPATTLSEHPIAEEKEAAAAAAAVKKKPTHSSSSSSSSSSEGGHAQAHEAETPSASVSHSNMNKRQSLLSKLFGGSGKKKEEEQAEADHTTREVTTPSHEAETNDSIPNATAVDPESEERPASPPLSRRVTGFFAKKIPSYNKKHPKSNDKAGEDHTAANATTDTTTTATAAAAAAAIHPQEPSEATTKEDAETTTNKDASPAPVTTSA</sequence>
<feature type="compositionally biased region" description="Polar residues" evidence="1">
    <location>
        <begin position="26"/>
        <end position="41"/>
    </location>
</feature>
<dbReference type="RefSeq" id="XP_064678980.1">
    <property type="nucleotide sequence ID" value="XM_064822380.1"/>
</dbReference>
<feature type="compositionally biased region" description="Polar residues" evidence="1">
    <location>
        <begin position="236"/>
        <end position="252"/>
    </location>
</feature>
<gene>
    <name evidence="2" type="primary">HGT20_6</name>
    <name evidence="2" type="ORF">ATC70_003012</name>
</gene>
<feature type="compositionally biased region" description="Basic and acidic residues" evidence="1">
    <location>
        <begin position="86"/>
        <end position="98"/>
    </location>
</feature>
<feature type="compositionally biased region" description="Basic and acidic residues" evidence="1">
    <location>
        <begin position="290"/>
        <end position="300"/>
    </location>
</feature>
<reference evidence="2 3" key="1">
    <citation type="submission" date="2022-11" db="EMBL/GenBank/DDBJ databases">
        <title>Mucor velutinosus strain NIH1002 WGS.</title>
        <authorList>
            <person name="Subramanian P."/>
            <person name="Mullikin J.C."/>
            <person name="Segre J.A."/>
            <person name="Zelazny A.M."/>
        </authorList>
    </citation>
    <scope>NUCLEOTIDE SEQUENCE [LARGE SCALE GENOMIC DNA]</scope>
    <source>
        <strain evidence="2 3">NIH1002</strain>
    </source>
</reference>
<dbReference type="GeneID" id="89946714"/>
<feature type="region of interest" description="Disordered" evidence="1">
    <location>
        <begin position="1"/>
        <end position="352"/>
    </location>
</feature>
<organism evidence="2 3">
    <name type="scientific">Mucor velutinosus</name>
    <dbReference type="NCBI Taxonomy" id="708070"/>
    <lineage>
        <taxon>Eukaryota</taxon>
        <taxon>Fungi</taxon>
        <taxon>Fungi incertae sedis</taxon>
        <taxon>Mucoromycota</taxon>
        <taxon>Mucoromycotina</taxon>
        <taxon>Mucoromycetes</taxon>
        <taxon>Mucorales</taxon>
        <taxon>Mucorineae</taxon>
        <taxon>Mucoraceae</taxon>
        <taxon>Mucor</taxon>
    </lineage>
</organism>
<proteinExistence type="predicted"/>
<accession>A0AAN7HL44</accession>
<comment type="caution">
    <text evidence="2">The sequence shown here is derived from an EMBL/GenBank/DDBJ whole genome shotgun (WGS) entry which is preliminary data.</text>
</comment>
<feature type="compositionally biased region" description="Polar residues" evidence="1">
    <location>
        <begin position="196"/>
        <end position="209"/>
    </location>
</feature>
<feature type="compositionally biased region" description="Low complexity" evidence="1">
    <location>
        <begin position="174"/>
        <end position="183"/>
    </location>
</feature>
<evidence type="ECO:0000313" key="3">
    <source>
        <dbReference type="Proteomes" id="UP001304243"/>
    </source>
</evidence>
<keyword evidence="3" id="KW-1185">Reference proteome</keyword>
<name>A0AAN7HL44_9FUNG</name>
<feature type="compositionally biased region" description="Low complexity" evidence="1">
    <location>
        <begin position="1"/>
        <end position="17"/>
    </location>
</feature>
<evidence type="ECO:0000313" key="2">
    <source>
        <dbReference type="EMBL" id="KAK4512314.1"/>
    </source>
</evidence>
<feature type="compositionally biased region" description="Basic and acidic residues" evidence="1">
    <location>
        <begin position="221"/>
        <end position="235"/>
    </location>
</feature>
<dbReference type="Proteomes" id="UP001304243">
    <property type="component" value="Unassembled WGS sequence"/>
</dbReference>
<dbReference type="AlphaFoldDB" id="A0AAN7HL44"/>
<feature type="compositionally biased region" description="Low complexity" evidence="1">
    <location>
        <begin position="99"/>
        <end position="112"/>
    </location>
</feature>
<protein>
    <submittedName>
        <fullName evidence="2">Bifunctional purine biosynthesis protein PurH</fullName>
    </submittedName>
</protein>
<dbReference type="EMBL" id="JASEJX010000021">
    <property type="protein sequence ID" value="KAK4512314.1"/>
    <property type="molecule type" value="Genomic_DNA"/>
</dbReference>